<accession>A0A8K0ME12</accession>
<dbReference type="EMBL" id="VOIH02000007">
    <property type="protein sequence ID" value="KAF3443032.1"/>
    <property type="molecule type" value="Genomic_DNA"/>
</dbReference>
<comment type="caution">
    <text evidence="1">The sequence shown here is derived from an EMBL/GenBank/DDBJ whole genome shotgun (WGS) entry which is preliminary data.</text>
</comment>
<sequence>MRWLSGVLTYDAKLEQIWRVLERMYDTWVRILAILKSVYVHLINAHCGDSLGNFTPSFGPSSFKGSRRMVSSGGMDKLLGSSLLSNWLSTSLMGKPPGDVFCEVSYELQDSVMQLRILEVIISVWFLLCHLSSTRWSRPLWYWVSFPMRSVFVFSSDVAVVETCFECQGFIGLASFGT</sequence>
<protein>
    <submittedName>
        <fullName evidence="1">Uncharacterized protein</fullName>
    </submittedName>
</protein>
<evidence type="ECO:0000313" key="2">
    <source>
        <dbReference type="Proteomes" id="UP000796880"/>
    </source>
</evidence>
<organism evidence="1 2">
    <name type="scientific">Rhamnella rubrinervis</name>
    <dbReference type="NCBI Taxonomy" id="2594499"/>
    <lineage>
        <taxon>Eukaryota</taxon>
        <taxon>Viridiplantae</taxon>
        <taxon>Streptophyta</taxon>
        <taxon>Embryophyta</taxon>
        <taxon>Tracheophyta</taxon>
        <taxon>Spermatophyta</taxon>
        <taxon>Magnoliopsida</taxon>
        <taxon>eudicotyledons</taxon>
        <taxon>Gunneridae</taxon>
        <taxon>Pentapetalae</taxon>
        <taxon>rosids</taxon>
        <taxon>fabids</taxon>
        <taxon>Rosales</taxon>
        <taxon>Rhamnaceae</taxon>
        <taxon>rhamnoid group</taxon>
        <taxon>Rhamneae</taxon>
        <taxon>Rhamnella</taxon>
    </lineage>
</organism>
<reference evidence="1" key="1">
    <citation type="submission" date="2020-03" db="EMBL/GenBank/DDBJ databases">
        <title>A high-quality chromosome-level genome assembly of a woody plant with both climbing and erect habits, Rhamnella rubrinervis.</title>
        <authorList>
            <person name="Lu Z."/>
            <person name="Yang Y."/>
            <person name="Zhu X."/>
            <person name="Sun Y."/>
        </authorList>
    </citation>
    <scope>NUCLEOTIDE SEQUENCE</scope>
    <source>
        <strain evidence="1">BYM</strain>
        <tissue evidence="1">Leaf</tissue>
    </source>
</reference>
<evidence type="ECO:0000313" key="1">
    <source>
        <dbReference type="EMBL" id="KAF3443032.1"/>
    </source>
</evidence>
<keyword evidence="2" id="KW-1185">Reference proteome</keyword>
<dbReference type="AlphaFoldDB" id="A0A8K0ME12"/>
<gene>
    <name evidence="1" type="ORF">FNV43_RR16953</name>
</gene>
<dbReference type="Proteomes" id="UP000796880">
    <property type="component" value="Unassembled WGS sequence"/>
</dbReference>
<proteinExistence type="predicted"/>
<name>A0A8K0ME12_9ROSA</name>